<evidence type="ECO:0008006" key="7">
    <source>
        <dbReference type="Google" id="ProtNLM"/>
    </source>
</evidence>
<accession>A0A941IRT8</accession>
<sequence>MSWRRRGARALPDLQLERETSTPISQTQEMLEFCAEHGITADVEIIPAQAINEAYERVPASDVRHRFVIDAAALF</sequence>
<keyword evidence="1" id="KW-0479">Metal-binding</keyword>
<dbReference type="InterPro" id="IPR047109">
    <property type="entry name" value="CAD-like"/>
</dbReference>
<dbReference type="GO" id="GO:0046872">
    <property type="term" value="F:metal ion binding"/>
    <property type="evidence" value="ECO:0007669"/>
    <property type="project" value="UniProtKB-KW"/>
</dbReference>
<name>A0A941IRT8_9ACTN</name>
<protein>
    <recommendedName>
        <fullName evidence="7">Alcohol dehydrogenase</fullName>
    </recommendedName>
</protein>
<dbReference type="AlphaFoldDB" id="A0A941IRT8"/>
<dbReference type="GO" id="GO:0016616">
    <property type="term" value="F:oxidoreductase activity, acting on the CH-OH group of donors, NAD or NADP as acceptor"/>
    <property type="evidence" value="ECO:0007669"/>
    <property type="project" value="InterPro"/>
</dbReference>
<organism evidence="5 6">
    <name type="scientific">Actinospica durhamensis</name>
    <dbReference type="NCBI Taxonomy" id="1508375"/>
    <lineage>
        <taxon>Bacteria</taxon>
        <taxon>Bacillati</taxon>
        <taxon>Actinomycetota</taxon>
        <taxon>Actinomycetes</taxon>
        <taxon>Catenulisporales</taxon>
        <taxon>Actinospicaceae</taxon>
        <taxon>Actinospica</taxon>
    </lineage>
</organism>
<feature type="region of interest" description="Disordered" evidence="4">
    <location>
        <begin position="1"/>
        <end position="25"/>
    </location>
</feature>
<evidence type="ECO:0000313" key="6">
    <source>
        <dbReference type="Proteomes" id="UP000675781"/>
    </source>
</evidence>
<dbReference type="Proteomes" id="UP000675781">
    <property type="component" value="Unassembled WGS sequence"/>
</dbReference>
<evidence type="ECO:0000256" key="4">
    <source>
        <dbReference type="SAM" id="MobiDB-lite"/>
    </source>
</evidence>
<dbReference type="Gene3D" id="3.90.180.10">
    <property type="entry name" value="Medium-chain alcohol dehydrogenases, catalytic domain"/>
    <property type="match status" value="1"/>
</dbReference>
<evidence type="ECO:0000256" key="2">
    <source>
        <dbReference type="ARBA" id="ARBA00022833"/>
    </source>
</evidence>
<proteinExistence type="predicted"/>
<dbReference type="Gene3D" id="3.40.50.720">
    <property type="entry name" value="NAD(P)-binding Rossmann-like Domain"/>
    <property type="match status" value="1"/>
</dbReference>
<evidence type="ECO:0000313" key="5">
    <source>
        <dbReference type="EMBL" id="MBR7834253.1"/>
    </source>
</evidence>
<dbReference type="EMBL" id="JAGSOG010000053">
    <property type="protein sequence ID" value="MBR7834253.1"/>
    <property type="molecule type" value="Genomic_DNA"/>
</dbReference>
<evidence type="ECO:0000256" key="1">
    <source>
        <dbReference type="ARBA" id="ARBA00022723"/>
    </source>
</evidence>
<evidence type="ECO:0000256" key="3">
    <source>
        <dbReference type="ARBA" id="ARBA00023002"/>
    </source>
</evidence>
<comment type="caution">
    <text evidence="5">The sequence shown here is derived from an EMBL/GenBank/DDBJ whole genome shotgun (WGS) entry which is preliminary data.</text>
</comment>
<keyword evidence="6" id="KW-1185">Reference proteome</keyword>
<keyword evidence="3" id="KW-0560">Oxidoreductase</keyword>
<reference evidence="5" key="1">
    <citation type="submission" date="2021-04" db="EMBL/GenBank/DDBJ databases">
        <title>Genome based classification of Actinospica acidithermotolerans sp. nov., an actinobacterium isolated from an Indonesian hot spring.</title>
        <authorList>
            <person name="Kusuma A.B."/>
            <person name="Putra K.E."/>
            <person name="Nafisah S."/>
            <person name="Loh J."/>
            <person name="Nouioui I."/>
            <person name="Goodfellow M."/>
        </authorList>
    </citation>
    <scope>NUCLEOTIDE SEQUENCE</scope>
    <source>
        <strain evidence="5">CSCA 57</strain>
    </source>
</reference>
<dbReference type="PANTHER" id="PTHR42683">
    <property type="entry name" value="ALDEHYDE REDUCTASE"/>
    <property type="match status" value="1"/>
</dbReference>
<gene>
    <name evidence="5" type="ORF">KDL01_13340</name>
</gene>
<keyword evidence="2" id="KW-0862">Zinc</keyword>